<gene>
    <name evidence="2" type="ORF">FOB51_11295</name>
</gene>
<dbReference type="GO" id="GO:0016747">
    <property type="term" value="F:acyltransferase activity, transferring groups other than amino-acyl groups"/>
    <property type="evidence" value="ECO:0007669"/>
    <property type="project" value="InterPro"/>
</dbReference>
<evidence type="ECO:0000259" key="1">
    <source>
        <dbReference type="PROSITE" id="PS51186"/>
    </source>
</evidence>
<dbReference type="RefSeq" id="WP_150350602.1">
    <property type="nucleotide sequence ID" value="NZ_CP038095.1"/>
</dbReference>
<dbReference type="InterPro" id="IPR000182">
    <property type="entry name" value="GNAT_dom"/>
</dbReference>
<dbReference type="InterPro" id="IPR041496">
    <property type="entry name" value="YitH/HolE_GNAT"/>
</dbReference>
<dbReference type="AlphaFoldDB" id="A0A5P2QR57"/>
<dbReference type="Proteomes" id="UP000324507">
    <property type="component" value="Chromosome"/>
</dbReference>
<dbReference type="EMBL" id="CP044081">
    <property type="protein sequence ID" value="QEU08541.1"/>
    <property type="molecule type" value="Genomic_DNA"/>
</dbReference>
<sequence length="289" mass="31723">MQTLETLEIGGFELSLQPMTVADIPRLHELSVSVSWPHRAEDWAMLLDLGRGWVARDPIGRVLGSAMWFPFGPQVASIGMVITSPRLQENGAGRWLMRHALAETQGRIRMLNATKEAFRLYVSLGFKTLATVHQQNGILTAVPDHTGHARPMCPEDEAEIRTLDLAAMGVPRPEILSAVLAVAEAGTVIERDGRLQGFALIRRFGRGRVIGPIVALSDADAMALCGPLMTPHRGRFLRVDTREPEGEFRRLLSASGIVEHDTVQRMSLETLPEPAGPQRTYGLVSQALT</sequence>
<dbReference type="PANTHER" id="PTHR47237:SF2">
    <property type="entry name" value="BLL4206 PROTEIN"/>
    <property type="match status" value="1"/>
</dbReference>
<dbReference type="Pfam" id="PF18014">
    <property type="entry name" value="Acetyltransf_18"/>
    <property type="match status" value="1"/>
</dbReference>
<reference evidence="2 3" key="1">
    <citation type="submission" date="2019-09" db="EMBL/GenBank/DDBJ databases">
        <title>FDA dAtabase for Regulatory Grade micrObial Sequences (FDA-ARGOS): Supporting development and validation of Infectious Disease Dx tests.</title>
        <authorList>
            <person name="Sciortino C."/>
            <person name="Tallon L."/>
            <person name="Sadzewicz L."/>
            <person name="Vavikolanu K."/>
            <person name="Mehta A."/>
            <person name="Aluvathingal J."/>
            <person name="Nadendla S."/>
            <person name="Nandy P."/>
            <person name="Geyer C."/>
            <person name="Yan Y."/>
            <person name="Sichtig H."/>
        </authorList>
    </citation>
    <scope>NUCLEOTIDE SEQUENCE [LARGE SCALE GENOMIC DNA]</scope>
    <source>
        <strain evidence="2 3">FDAARGOS_643</strain>
    </source>
</reference>
<name>A0A5P2QR57_9RHOB</name>
<keyword evidence="2" id="KW-0808">Transferase</keyword>
<dbReference type="Gene3D" id="3.40.630.90">
    <property type="match status" value="1"/>
</dbReference>
<accession>A0A5P2QR57</accession>
<proteinExistence type="predicted"/>
<dbReference type="Gene3D" id="3.40.630.30">
    <property type="match status" value="1"/>
</dbReference>
<organism evidence="2 3">
    <name type="scientific">Paracoccus yeei</name>
    <dbReference type="NCBI Taxonomy" id="147645"/>
    <lineage>
        <taxon>Bacteria</taxon>
        <taxon>Pseudomonadati</taxon>
        <taxon>Pseudomonadota</taxon>
        <taxon>Alphaproteobacteria</taxon>
        <taxon>Rhodobacterales</taxon>
        <taxon>Paracoccaceae</taxon>
        <taxon>Paracoccus</taxon>
    </lineage>
</organism>
<dbReference type="InterPro" id="IPR052729">
    <property type="entry name" value="Acyl/Acetyltrans_Enzymes"/>
</dbReference>
<evidence type="ECO:0000313" key="3">
    <source>
        <dbReference type="Proteomes" id="UP000324507"/>
    </source>
</evidence>
<evidence type="ECO:0000313" key="2">
    <source>
        <dbReference type="EMBL" id="QEU08541.1"/>
    </source>
</evidence>
<dbReference type="Pfam" id="PF13508">
    <property type="entry name" value="Acetyltransf_7"/>
    <property type="match status" value="1"/>
</dbReference>
<dbReference type="PROSITE" id="PS51186">
    <property type="entry name" value="GNAT"/>
    <property type="match status" value="1"/>
</dbReference>
<dbReference type="PANTHER" id="PTHR47237">
    <property type="entry name" value="SLL0310 PROTEIN"/>
    <property type="match status" value="1"/>
</dbReference>
<dbReference type="InterPro" id="IPR016181">
    <property type="entry name" value="Acyl_CoA_acyltransferase"/>
</dbReference>
<dbReference type="SUPFAM" id="SSF55729">
    <property type="entry name" value="Acyl-CoA N-acyltransferases (Nat)"/>
    <property type="match status" value="1"/>
</dbReference>
<protein>
    <submittedName>
        <fullName evidence="2">GNAT family N-acetyltransferase</fullName>
    </submittedName>
</protein>
<feature type="domain" description="N-acetyltransferase" evidence="1">
    <location>
        <begin position="14"/>
        <end position="157"/>
    </location>
</feature>
<dbReference type="CDD" id="cd04301">
    <property type="entry name" value="NAT_SF"/>
    <property type="match status" value="1"/>
</dbReference>